<accession>A0A9W8E7I5</accession>
<dbReference type="PROSITE" id="PS51456">
    <property type="entry name" value="MYOSIN_MOTOR"/>
    <property type="match status" value="1"/>
</dbReference>
<dbReference type="PROSITE" id="PS51844">
    <property type="entry name" value="SH3_LIKE"/>
    <property type="match status" value="1"/>
</dbReference>
<dbReference type="OrthoDB" id="5592512at2759"/>
<keyword evidence="10" id="KW-1185">Reference proteome</keyword>
<keyword evidence="5 6" id="KW-0009">Actin-binding</keyword>
<evidence type="ECO:0000256" key="4">
    <source>
        <dbReference type="ARBA" id="ARBA00023175"/>
    </source>
</evidence>
<evidence type="ECO:0000256" key="2">
    <source>
        <dbReference type="ARBA" id="ARBA00022840"/>
    </source>
</evidence>
<dbReference type="AlphaFoldDB" id="A0A9W8E7I5"/>
<evidence type="ECO:0000256" key="6">
    <source>
        <dbReference type="PROSITE-ProRule" id="PRU00782"/>
    </source>
</evidence>
<reference evidence="9" key="1">
    <citation type="submission" date="2022-07" db="EMBL/GenBank/DDBJ databases">
        <title>Phylogenomic reconstructions and comparative analyses of Kickxellomycotina fungi.</title>
        <authorList>
            <person name="Reynolds N.K."/>
            <person name="Stajich J.E."/>
            <person name="Barry K."/>
            <person name="Grigoriev I.V."/>
            <person name="Crous P."/>
            <person name="Smith M.E."/>
        </authorList>
    </citation>
    <scope>NUCLEOTIDE SEQUENCE</scope>
    <source>
        <strain evidence="9">RSA 567</strain>
    </source>
</reference>
<dbReference type="GO" id="GO:0051015">
    <property type="term" value="F:actin filament binding"/>
    <property type="evidence" value="ECO:0007669"/>
    <property type="project" value="InterPro"/>
</dbReference>
<dbReference type="EMBL" id="JANBQB010000802">
    <property type="protein sequence ID" value="KAJ1973541.1"/>
    <property type="molecule type" value="Genomic_DNA"/>
</dbReference>
<evidence type="ECO:0000313" key="10">
    <source>
        <dbReference type="Proteomes" id="UP001151582"/>
    </source>
</evidence>
<feature type="domain" description="Myosin N-terminal SH3-like" evidence="8">
    <location>
        <begin position="37"/>
        <end position="87"/>
    </location>
</feature>
<dbReference type="InterPro" id="IPR036961">
    <property type="entry name" value="Kinesin_motor_dom_sf"/>
</dbReference>
<organism evidence="9 10">
    <name type="scientific">Dimargaris verticillata</name>
    <dbReference type="NCBI Taxonomy" id="2761393"/>
    <lineage>
        <taxon>Eukaryota</taxon>
        <taxon>Fungi</taxon>
        <taxon>Fungi incertae sedis</taxon>
        <taxon>Zoopagomycota</taxon>
        <taxon>Kickxellomycotina</taxon>
        <taxon>Dimargaritomycetes</taxon>
        <taxon>Dimargaritales</taxon>
        <taxon>Dimargaritaceae</taxon>
        <taxon>Dimargaris</taxon>
    </lineage>
</organism>
<evidence type="ECO:0000259" key="7">
    <source>
        <dbReference type="PROSITE" id="PS51456"/>
    </source>
</evidence>
<dbReference type="InterPro" id="IPR027417">
    <property type="entry name" value="P-loop_NTPase"/>
</dbReference>
<sequence length="121" mass="13759">MLGTVSPALSYTTSRHRELEKLSGSKVQAEVEQANFADKKYVWIPDAEKGYELGYVAREEAGDDIVVHDQSGQEYIVNINDTEKVNPPKFDKVEDMADLGYLNEASVVHNLKLRYYDNLIY</sequence>
<evidence type="ECO:0000313" key="9">
    <source>
        <dbReference type="EMBL" id="KAJ1973541.1"/>
    </source>
</evidence>
<evidence type="ECO:0000256" key="3">
    <source>
        <dbReference type="ARBA" id="ARBA00023123"/>
    </source>
</evidence>
<comment type="caution">
    <text evidence="9">The sequence shown here is derived from an EMBL/GenBank/DDBJ whole genome shotgun (WGS) entry which is preliminary data.</text>
</comment>
<dbReference type="Gene3D" id="2.30.30.360">
    <property type="entry name" value="Myosin S1 fragment, N-terminal"/>
    <property type="match status" value="1"/>
</dbReference>
<dbReference type="GO" id="GO:0003774">
    <property type="term" value="F:cytoskeletal motor activity"/>
    <property type="evidence" value="ECO:0007669"/>
    <property type="project" value="InterPro"/>
</dbReference>
<dbReference type="InterPro" id="IPR004009">
    <property type="entry name" value="SH3_Myosin"/>
</dbReference>
<keyword evidence="3 6" id="KW-0518">Myosin</keyword>
<dbReference type="InterPro" id="IPR008989">
    <property type="entry name" value="Myosin_S1_N"/>
</dbReference>
<dbReference type="SUPFAM" id="SSF52540">
    <property type="entry name" value="P-loop containing nucleoside triphosphate hydrolases"/>
    <property type="match status" value="1"/>
</dbReference>
<feature type="domain" description="Myosin motor" evidence="7">
    <location>
        <begin position="91"/>
        <end position="121"/>
    </location>
</feature>
<keyword evidence="1" id="KW-0547">Nucleotide-binding</keyword>
<name>A0A9W8E7I5_9FUNG</name>
<proteinExistence type="inferred from homology"/>
<keyword evidence="4" id="KW-0505">Motor protein</keyword>
<keyword evidence="2" id="KW-0067">ATP-binding</keyword>
<comment type="similarity">
    <text evidence="6">Belongs to the TRAFAC class myosin-kinesin ATPase superfamily. Myosin family.</text>
</comment>
<feature type="non-terminal residue" evidence="9">
    <location>
        <position position="121"/>
    </location>
</feature>
<dbReference type="Pfam" id="PF02736">
    <property type="entry name" value="Myosin_N"/>
    <property type="match status" value="1"/>
</dbReference>
<gene>
    <name evidence="9" type="primary">MYO1_2</name>
    <name evidence="9" type="ORF">H4R34_005042</name>
</gene>
<evidence type="ECO:0000259" key="8">
    <source>
        <dbReference type="PROSITE" id="PS51844"/>
    </source>
</evidence>
<dbReference type="GO" id="GO:0016459">
    <property type="term" value="C:myosin complex"/>
    <property type="evidence" value="ECO:0007669"/>
    <property type="project" value="UniProtKB-KW"/>
</dbReference>
<evidence type="ECO:0000256" key="1">
    <source>
        <dbReference type="ARBA" id="ARBA00022741"/>
    </source>
</evidence>
<dbReference type="GO" id="GO:0005524">
    <property type="term" value="F:ATP binding"/>
    <property type="evidence" value="ECO:0007669"/>
    <property type="project" value="UniProtKB-KW"/>
</dbReference>
<comment type="caution">
    <text evidence="6">Lacks conserved residue(s) required for the propagation of feature annotation.</text>
</comment>
<evidence type="ECO:0000256" key="5">
    <source>
        <dbReference type="ARBA" id="ARBA00023203"/>
    </source>
</evidence>
<dbReference type="Proteomes" id="UP001151582">
    <property type="component" value="Unassembled WGS sequence"/>
</dbReference>
<dbReference type="InterPro" id="IPR001609">
    <property type="entry name" value="Myosin_head_motor_dom-like"/>
</dbReference>
<protein>
    <submittedName>
        <fullName evidence="9">Class II myosin</fullName>
    </submittedName>
</protein>
<dbReference type="Gene3D" id="3.40.850.10">
    <property type="entry name" value="Kinesin motor domain"/>
    <property type="match status" value="1"/>
</dbReference>